<gene>
    <name evidence="4" type="ORF">HID58_040208</name>
</gene>
<dbReference type="EMBL" id="JAGKQM010000011">
    <property type="protein sequence ID" value="KAH0900705.1"/>
    <property type="molecule type" value="Genomic_DNA"/>
</dbReference>
<comment type="caution">
    <text evidence="4">The sequence shown here is derived from an EMBL/GenBank/DDBJ whole genome shotgun (WGS) entry which is preliminary data.</text>
</comment>
<comment type="subcellular location">
    <subcellularLocation>
        <location evidence="1">Secreted</location>
        <location evidence="1">Extracellular space</location>
        <location evidence="1">Extracellular matrix</location>
    </subcellularLocation>
</comment>
<dbReference type="Proteomes" id="UP000824890">
    <property type="component" value="Unassembled WGS sequence"/>
</dbReference>
<dbReference type="PANTHER" id="PTHR31118">
    <property type="entry name" value="CYCLASE-LIKE PROTEIN 2"/>
    <property type="match status" value="1"/>
</dbReference>
<accession>A0ABQ8B7B9</accession>
<comment type="similarity">
    <text evidence="2">Belongs to the Cyclase 1 superfamily.</text>
</comment>
<reference evidence="4 5" key="1">
    <citation type="submission" date="2021-05" db="EMBL/GenBank/DDBJ databases">
        <title>Genome Assembly of Synthetic Allotetraploid Brassica napus Reveals Homoeologous Exchanges between Subgenomes.</title>
        <authorList>
            <person name="Davis J.T."/>
        </authorList>
    </citation>
    <scope>NUCLEOTIDE SEQUENCE [LARGE SCALE GENOMIC DNA]</scope>
    <source>
        <strain evidence="5">cv. Da-Ae</strain>
        <tissue evidence="4">Seedling</tissue>
    </source>
</reference>
<evidence type="ECO:0000256" key="3">
    <source>
        <dbReference type="ARBA" id="ARBA00022530"/>
    </source>
</evidence>
<sequence length="47" mass="5315">HLMFKEEFDTSYVGFKKDGAQWLVDNTDIKLVGVDYLSVAAYDEKAG</sequence>
<dbReference type="InterPro" id="IPR037175">
    <property type="entry name" value="KFase_sf"/>
</dbReference>
<proteinExistence type="inferred from homology"/>
<name>A0ABQ8B7B9_BRANA</name>
<dbReference type="InterPro" id="IPR007325">
    <property type="entry name" value="KFase/CYL"/>
</dbReference>
<dbReference type="SUPFAM" id="SSF102198">
    <property type="entry name" value="Putative cyclase"/>
    <property type="match status" value="1"/>
</dbReference>
<keyword evidence="3" id="KW-0272">Extracellular matrix</keyword>
<keyword evidence="5" id="KW-1185">Reference proteome</keyword>
<keyword evidence="3" id="KW-0964">Secreted</keyword>
<dbReference type="Gene3D" id="3.50.30.50">
    <property type="entry name" value="Putative cyclase"/>
    <property type="match status" value="1"/>
</dbReference>
<evidence type="ECO:0000313" key="5">
    <source>
        <dbReference type="Proteomes" id="UP000824890"/>
    </source>
</evidence>
<evidence type="ECO:0000256" key="1">
    <source>
        <dbReference type="ARBA" id="ARBA00004498"/>
    </source>
</evidence>
<organism evidence="4 5">
    <name type="scientific">Brassica napus</name>
    <name type="common">Rape</name>
    <dbReference type="NCBI Taxonomy" id="3708"/>
    <lineage>
        <taxon>Eukaryota</taxon>
        <taxon>Viridiplantae</taxon>
        <taxon>Streptophyta</taxon>
        <taxon>Embryophyta</taxon>
        <taxon>Tracheophyta</taxon>
        <taxon>Spermatophyta</taxon>
        <taxon>Magnoliopsida</taxon>
        <taxon>eudicotyledons</taxon>
        <taxon>Gunneridae</taxon>
        <taxon>Pentapetalae</taxon>
        <taxon>rosids</taxon>
        <taxon>malvids</taxon>
        <taxon>Brassicales</taxon>
        <taxon>Brassicaceae</taxon>
        <taxon>Brassiceae</taxon>
        <taxon>Brassica</taxon>
    </lineage>
</organism>
<dbReference type="PANTHER" id="PTHR31118:SF12">
    <property type="entry name" value="CYCLASE-LIKE PROTEIN 2"/>
    <property type="match status" value="1"/>
</dbReference>
<protein>
    <submittedName>
        <fullName evidence="4">Uncharacterized protein</fullName>
    </submittedName>
</protein>
<evidence type="ECO:0000256" key="2">
    <source>
        <dbReference type="ARBA" id="ARBA00007865"/>
    </source>
</evidence>
<feature type="non-terminal residue" evidence="4">
    <location>
        <position position="1"/>
    </location>
</feature>
<evidence type="ECO:0000313" key="4">
    <source>
        <dbReference type="EMBL" id="KAH0900705.1"/>
    </source>
</evidence>